<comment type="caution">
    <text evidence="1">The sequence shown here is derived from an EMBL/GenBank/DDBJ whole genome shotgun (WGS) entry which is preliminary data.</text>
</comment>
<evidence type="ECO:0000313" key="1">
    <source>
        <dbReference type="EMBL" id="KAK2548090.1"/>
    </source>
</evidence>
<organism evidence="1 2">
    <name type="scientific">Acropora cervicornis</name>
    <name type="common">Staghorn coral</name>
    <dbReference type="NCBI Taxonomy" id="6130"/>
    <lineage>
        <taxon>Eukaryota</taxon>
        <taxon>Metazoa</taxon>
        <taxon>Cnidaria</taxon>
        <taxon>Anthozoa</taxon>
        <taxon>Hexacorallia</taxon>
        <taxon>Scleractinia</taxon>
        <taxon>Astrocoeniina</taxon>
        <taxon>Acroporidae</taxon>
        <taxon>Acropora</taxon>
    </lineage>
</organism>
<dbReference type="InterPro" id="IPR036691">
    <property type="entry name" value="Endo/exonu/phosph_ase_sf"/>
</dbReference>
<keyword evidence="2" id="KW-1185">Reference proteome</keyword>
<name>A0AAD9USJ9_ACRCE</name>
<reference evidence="1" key="2">
    <citation type="journal article" date="2023" name="Science">
        <title>Genomic signatures of disease resistance in endangered staghorn corals.</title>
        <authorList>
            <person name="Vollmer S.V."/>
            <person name="Selwyn J.D."/>
            <person name="Despard B.A."/>
            <person name="Roesel C.L."/>
        </authorList>
    </citation>
    <scope>NUCLEOTIDE SEQUENCE</scope>
    <source>
        <strain evidence="1">K2</strain>
    </source>
</reference>
<sequence length="188" mass="21529">MQICSHIQERKKNKSLKNLLTQLITEATRVTETSRSFLDVILVNNDHRITDSGVVPVLLSDHYLVYCILKSGVIKAPPKTTEYRSYKNFDVNTFLADLNSVPWHIIENKEDIDDAVFIWNQLFSEILANKISAAAMFLIRSPMKEPHLLEEALKDDLLRVAQWLHGNKLTLNLTKTKSMIIGSIRKLV</sequence>
<dbReference type="AlphaFoldDB" id="A0AAD9USJ9"/>
<dbReference type="EMBL" id="JARQWQ010000156">
    <property type="protein sequence ID" value="KAK2548090.1"/>
    <property type="molecule type" value="Genomic_DNA"/>
</dbReference>
<evidence type="ECO:0000313" key="2">
    <source>
        <dbReference type="Proteomes" id="UP001249851"/>
    </source>
</evidence>
<accession>A0AAD9USJ9</accession>
<dbReference type="SUPFAM" id="SSF56219">
    <property type="entry name" value="DNase I-like"/>
    <property type="match status" value="1"/>
</dbReference>
<gene>
    <name evidence="1" type="ORF">P5673_031790</name>
</gene>
<dbReference type="Proteomes" id="UP001249851">
    <property type="component" value="Unassembled WGS sequence"/>
</dbReference>
<feature type="non-terminal residue" evidence="1">
    <location>
        <position position="188"/>
    </location>
</feature>
<protein>
    <submittedName>
        <fullName evidence="1">Uncharacterized protein</fullName>
    </submittedName>
</protein>
<reference evidence="1" key="1">
    <citation type="journal article" date="2023" name="G3 (Bethesda)">
        <title>Whole genome assembly and annotation of the endangered Caribbean coral Acropora cervicornis.</title>
        <authorList>
            <person name="Selwyn J.D."/>
            <person name="Vollmer S.V."/>
        </authorList>
    </citation>
    <scope>NUCLEOTIDE SEQUENCE</scope>
    <source>
        <strain evidence="1">K2</strain>
    </source>
</reference>
<proteinExistence type="predicted"/>